<feature type="chain" id="PRO_5009304670" evidence="2">
    <location>
        <begin position="20"/>
        <end position="131"/>
    </location>
</feature>
<name>A0A1I7RQQ2_BURXY</name>
<proteinExistence type="predicted"/>
<dbReference type="WBParaSite" id="BXY_0304700.1">
    <property type="protein sequence ID" value="BXY_0304700.1"/>
    <property type="gene ID" value="BXY_0304700"/>
</dbReference>
<evidence type="ECO:0000256" key="1">
    <source>
        <dbReference type="SAM" id="MobiDB-lite"/>
    </source>
</evidence>
<feature type="region of interest" description="Disordered" evidence="1">
    <location>
        <begin position="110"/>
        <end position="131"/>
    </location>
</feature>
<dbReference type="AlphaFoldDB" id="A0A1I7RQQ2"/>
<evidence type="ECO:0000313" key="4">
    <source>
        <dbReference type="WBParaSite" id="BXY_0304700.1"/>
    </source>
</evidence>
<accession>A0A1I7RQQ2</accession>
<feature type="compositionally biased region" description="Polar residues" evidence="1">
    <location>
        <begin position="110"/>
        <end position="121"/>
    </location>
</feature>
<feature type="signal peptide" evidence="2">
    <location>
        <begin position="1"/>
        <end position="19"/>
    </location>
</feature>
<keyword evidence="2" id="KW-0732">Signal</keyword>
<protein>
    <submittedName>
        <fullName evidence="4">Uncharacterized protein</fullName>
    </submittedName>
</protein>
<organism evidence="3 4">
    <name type="scientific">Bursaphelenchus xylophilus</name>
    <name type="common">Pinewood nematode worm</name>
    <name type="synonym">Aphelenchoides xylophilus</name>
    <dbReference type="NCBI Taxonomy" id="6326"/>
    <lineage>
        <taxon>Eukaryota</taxon>
        <taxon>Metazoa</taxon>
        <taxon>Ecdysozoa</taxon>
        <taxon>Nematoda</taxon>
        <taxon>Chromadorea</taxon>
        <taxon>Rhabditida</taxon>
        <taxon>Tylenchina</taxon>
        <taxon>Tylenchomorpha</taxon>
        <taxon>Aphelenchoidea</taxon>
        <taxon>Aphelenchoididae</taxon>
        <taxon>Bursaphelenchus</taxon>
    </lineage>
</organism>
<evidence type="ECO:0000313" key="3">
    <source>
        <dbReference type="Proteomes" id="UP000095284"/>
    </source>
</evidence>
<evidence type="ECO:0000256" key="2">
    <source>
        <dbReference type="SAM" id="SignalP"/>
    </source>
</evidence>
<reference evidence="4" key="1">
    <citation type="submission" date="2016-11" db="UniProtKB">
        <authorList>
            <consortium name="WormBaseParasite"/>
        </authorList>
    </citation>
    <scope>IDENTIFICATION</scope>
</reference>
<dbReference type="Proteomes" id="UP000095284">
    <property type="component" value="Unplaced"/>
</dbReference>
<sequence>MKALGLICLLIFCATVCVAWDMTGFIRPWHIGNLKGYRKVRVVLVAAGEWEKKCGEDIPTPEGYFSITCDWPNTLPTKRNLYVYHRIFYGSQCRFTVFQDVGLSKDTEWRISSSDSGTADESQCPVELYPP</sequence>